<dbReference type="SUPFAM" id="SSF56524">
    <property type="entry name" value="Oxidoreductase molybdopterin-binding domain"/>
    <property type="match status" value="1"/>
</dbReference>
<accession>A0A239B8V4</accession>
<protein>
    <recommendedName>
        <fullName evidence="3">Oxidoreductase molybdopterin binding domain-containing protein</fullName>
    </recommendedName>
</protein>
<keyword evidence="2" id="KW-1185">Reference proteome</keyword>
<organism evidence="1 2">
    <name type="scientific">Anaerovirgula multivorans</name>
    <dbReference type="NCBI Taxonomy" id="312168"/>
    <lineage>
        <taxon>Bacteria</taxon>
        <taxon>Bacillati</taxon>
        <taxon>Bacillota</taxon>
        <taxon>Clostridia</taxon>
        <taxon>Peptostreptococcales</taxon>
        <taxon>Natronincolaceae</taxon>
        <taxon>Anaerovirgula</taxon>
    </lineage>
</organism>
<dbReference type="Gene3D" id="3.90.420.10">
    <property type="entry name" value="Oxidoreductase, molybdopterin-binding domain"/>
    <property type="match status" value="1"/>
</dbReference>
<name>A0A239B8V4_9FIRM</name>
<dbReference type="Proteomes" id="UP000198304">
    <property type="component" value="Unassembled WGS sequence"/>
</dbReference>
<sequence length="170" mass="19032">MKKIIAIILLLLITTVGVTAYLNRGYIKDKQAMVENSSILIKDEGGEVGVIDLGLIKDLEPIEFEVNLKSSGKDPEEHTYKGVTLKKLLAFKDQSLESKKQVVIRSIDGYTIALSAEEVSEEDNVYVVYERDGEPLGKKEEGGSGPYQIILRKDPFSQRWAKFVVEVELQ</sequence>
<evidence type="ECO:0000313" key="1">
    <source>
        <dbReference type="EMBL" id="SNS04022.1"/>
    </source>
</evidence>
<dbReference type="InterPro" id="IPR036374">
    <property type="entry name" value="OxRdtase_Mopterin-bd_sf"/>
</dbReference>
<reference evidence="1 2" key="1">
    <citation type="submission" date="2017-06" db="EMBL/GenBank/DDBJ databases">
        <authorList>
            <person name="Kim H.J."/>
            <person name="Triplett B.A."/>
        </authorList>
    </citation>
    <scope>NUCLEOTIDE SEQUENCE [LARGE SCALE GENOMIC DNA]</scope>
    <source>
        <strain evidence="1 2">SCA</strain>
    </source>
</reference>
<dbReference type="OrthoDB" id="1708196at2"/>
<proteinExistence type="predicted"/>
<evidence type="ECO:0008006" key="3">
    <source>
        <dbReference type="Google" id="ProtNLM"/>
    </source>
</evidence>
<dbReference type="EMBL" id="FZOJ01000003">
    <property type="protein sequence ID" value="SNS04022.1"/>
    <property type="molecule type" value="Genomic_DNA"/>
</dbReference>
<evidence type="ECO:0000313" key="2">
    <source>
        <dbReference type="Proteomes" id="UP000198304"/>
    </source>
</evidence>
<gene>
    <name evidence="1" type="ORF">SAMN05446037_100376</name>
</gene>
<dbReference type="RefSeq" id="WP_089281575.1">
    <property type="nucleotide sequence ID" value="NZ_FZOJ01000003.1"/>
</dbReference>
<dbReference type="AlphaFoldDB" id="A0A239B8V4"/>